<dbReference type="EMBL" id="JAJVCZ030000005">
    <property type="protein sequence ID" value="KAL0259614.1"/>
    <property type="molecule type" value="Genomic_DNA"/>
</dbReference>
<evidence type="ECO:0000313" key="3">
    <source>
        <dbReference type="Proteomes" id="UP001430584"/>
    </source>
</evidence>
<name>A0ABR3CJG9_9PEZI</name>
<protein>
    <recommendedName>
        <fullName evidence="1">T6SS Phospholipase effector Tle1-like catalytic domain-containing protein</fullName>
    </recommendedName>
</protein>
<comment type="caution">
    <text evidence="2">The sequence shown here is derived from an EMBL/GenBank/DDBJ whole genome shotgun (WGS) entry which is preliminary data.</text>
</comment>
<dbReference type="Pfam" id="PF09994">
    <property type="entry name" value="T6SS_Tle1-like_cat"/>
    <property type="match status" value="1"/>
</dbReference>
<proteinExistence type="predicted"/>
<feature type="domain" description="T6SS Phospholipase effector Tle1-like catalytic" evidence="1">
    <location>
        <begin position="13"/>
        <end position="305"/>
    </location>
</feature>
<dbReference type="PANTHER" id="PTHR33840:SF1">
    <property type="entry name" value="TLE1 PHOSPHOLIPASE DOMAIN-CONTAINING PROTEIN"/>
    <property type="match status" value="1"/>
</dbReference>
<dbReference type="PANTHER" id="PTHR33840">
    <property type="match status" value="1"/>
</dbReference>
<dbReference type="InterPro" id="IPR018712">
    <property type="entry name" value="Tle1-like_cat"/>
</dbReference>
<evidence type="ECO:0000313" key="2">
    <source>
        <dbReference type="EMBL" id="KAL0259614.1"/>
    </source>
</evidence>
<organism evidence="2 3">
    <name type="scientific">Diplodia seriata</name>
    <dbReference type="NCBI Taxonomy" id="420778"/>
    <lineage>
        <taxon>Eukaryota</taxon>
        <taxon>Fungi</taxon>
        <taxon>Dikarya</taxon>
        <taxon>Ascomycota</taxon>
        <taxon>Pezizomycotina</taxon>
        <taxon>Dothideomycetes</taxon>
        <taxon>Dothideomycetes incertae sedis</taxon>
        <taxon>Botryosphaeriales</taxon>
        <taxon>Botryosphaeriaceae</taxon>
        <taxon>Diplodia</taxon>
    </lineage>
</organism>
<keyword evidence="3" id="KW-1185">Reference proteome</keyword>
<evidence type="ECO:0000259" key="1">
    <source>
        <dbReference type="Pfam" id="PF09994"/>
    </source>
</evidence>
<dbReference type="GeneID" id="92009436"/>
<sequence>MDSNNGQLENNGTLLHPKCEVQDPSNVTRIGRALPCSDSQQRPQIVYYQAGVGTGPSLTEKLLGGGTGSGVSENVREAYGFLANNYQHGDAVYLTGFSRGAFTARCIAALVDAIGLLTKTAMRHFYRVFEDFEHAGEEGYRTSITEEIPEFHIELSSAGKSLIERRKEYLAEYFRELKRLHKTREIPIQAIGVWDTVGALGIPTTALLQRVGLPAFLADPLMTPNPYRFTDTTIGKNVRHAFQALALDERRSSFSPTIWEQPDAESDQARTVLKQVWFPGAHADVGGSEPDSGLADVSLAWMMSELETAGLEFDEAYLADQWRLNRWEYAERAAAAASSSSSSCSSSLSLVASAASNTLLRLLRSPLSFLLTAANHKYADDDAASDADLTPAVRALALARRDDTSPPEPHWALTRLHDSAADTITALGGLAPRAPLAAHRTDYATGKRLPAASALLRNTRECVHASVRARVQARGEGFDGVGVYGADALRMNGWVVERKKDVDGGGWRWVNRNGGPEVRGKVLEEAELGRFEVMLLQEDADMAAWLLGGGRGAARVAVEVADGSSSSSSSS</sequence>
<dbReference type="Proteomes" id="UP001430584">
    <property type="component" value="Unassembled WGS sequence"/>
</dbReference>
<gene>
    <name evidence="2" type="ORF">SLS55_005351</name>
</gene>
<dbReference type="RefSeq" id="XP_066632643.1">
    <property type="nucleotide sequence ID" value="XM_066776801.1"/>
</dbReference>
<reference evidence="2 3" key="1">
    <citation type="submission" date="2024-02" db="EMBL/GenBank/DDBJ databases">
        <title>De novo assembly and annotation of 12 fungi associated with fruit tree decline syndrome in Ontario, Canada.</title>
        <authorList>
            <person name="Sulman M."/>
            <person name="Ellouze W."/>
            <person name="Ilyukhin E."/>
        </authorList>
    </citation>
    <scope>NUCLEOTIDE SEQUENCE [LARGE SCALE GENOMIC DNA]</scope>
    <source>
        <strain evidence="2 3">FDS-637</strain>
    </source>
</reference>
<accession>A0ABR3CJG9</accession>